<gene>
    <name evidence="5" type="primary">hflX</name>
    <name evidence="10" type="ordered locus">Oter_4111</name>
</gene>
<dbReference type="PANTHER" id="PTHR10229:SF0">
    <property type="entry name" value="GTP-BINDING PROTEIN 6-RELATED"/>
    <property type="match status" value="1"/>
</dbReference>
<dbReference type="KEGG" id="ote:Oter_4111"/>
<dbReference type="PROSITE" id="PS51705">
    <property type="entry name" value="G_HFLX"/>
    <property type="match status" value="1"/>
</dbReference>
<sequence length="425" mass="46786">MAVFPTEKPSKLERAFLIGVQTSDMPAGEGTELLAELKELVENLRLTVVSSTLVKLRSPTPALLLGSGKAQELAALAKADGADVIVFDEQLSPAQQRNWEELTGLAVIDREEVILEVFADRAHTREAVLQVGLARMEYSLPRLTRAWTHLSRQRGKGALGGEGETQLEQDRRIVRDRIAHLKAELAEVVQQRGVQRRRRLRVPVPTASIVGYTNAGKSSLLNALTGATVLAEDKLFATLDPTTRQLQLRGNQKLLVTDTVGFIRRLPHRLVEAFKATLEEVVVADFLIHVLDVANPDFEKHHATTLGVLQELGAADKTILTVFNKVDIAAPEMLARARHLVPDGLFVSARTRAGFDVLETRCVELIADSFGSTELLVPHDRFDVVARLHELGDIQEQEHVDGAVRIKGRFPAAQSAYFAPFVVAK</sequence>
<feature type="binding site" evidence="6">
    <location>
        <begin position="236"/>
        <end position="240"/>
    </location>
    <ligand>
        <name>GTP</name>
        <dbReference type="ChEBI" id="CHEBI:37565"/>
    </ligand>
</feature>
<dbReference type="HAMAP" id="MF_00900">
    <property type="entry name" value="GTPase_HflX"/>
    <property type="match status" value="1"/>
</dbReference>
<evidence type="ECO:0000313" key="10">
    <source>
        <dbReference type="EMBL" id="ACB77385.1"/>
    </source>
</evidence>
<comment type="subunit">
    <text evidence="5">Monomer. Associates with the 50S ribosomal subunit.</text>
</comment>
<accession>B2A049</accession>
<feature type="domain" description="Hflx-type G" evidence="9">
    <location>
        <begin position="205"/>
        <end position="370"/>
    </location>
</feature>
<comment type="function">
    <text evidence="5">GTPase that associates with the 50S ribosomal subunit and may have a role during protein synthesis or ribosome biogenesis.</text>
</comment>
<dbReference type="Proteomes" id="UP000007013">
    <property type="component" value="Chromosome"/>
</dbReference>
<evidence type="ECO:0000259" key="9">
    <source>
        <dbReference type="PROSITE" id="PS51705"/>
    </source>
</evidence>
<keyword evidence="5" id="KW-0963">Cytoplasm</keyword>
<dbReference type="RefSeq" id="WP_012376913.1">
    <property type="nucleotide sequence ID" value="NC_010571.1"/>
</dbReference>
<feature type="binding site" evidence="7">
    <location>
        <position position="218"/>
    </location>
    <ligand>
        <name>Mg(2+)</name>
        <dbReference type="ChEBI" id="CHEBI:18420"/>
    </ligand>
</feature>
<comment type="cofactor">
    <cofactor evidence="7">
        <name>Mg(2+)</name>
        <dbReference type="ChEBI" id="CHEBI:18420"/>
    </cofactor>
</comment>
<dbReference type="InterPro" id="IPR032305">
    <property type="entry name" value="GTP-bd_M"/>
</dbReference>
<dbReference type="GO" id="GO:0046872">
    <property type="term" value="F:metal ion binding"/>
    <property type="evidence" value="ECO:0007669"/>
    <property type="project" value="UniProtKB-KW"/>
</dbReference>
<dbReference type="InterPro" id="IPR042108">
    <property type="entry name" value="GTPase_HflX_N_sf"/>
</dbReference>
<keyword evidence="8" id="KW-0175">Coiled coil</keyword>
<evidence type="ECO:0000256" key="7">
    <source>
        <dbReference type="PIRSR" id="PIRSR006809-2"/>
    </source>
</evidence>
<dbReference type="EMBL" id="CP001032">
    <property type="protein sequence ID" value="ACB77385.1"/>
    <property type="molecule type" value="Genomic_DNA"/>
</dbReference>
<feature type="binding site" evidence="6">
    <location>
        <begin position="348"/>
        <end position="350"/>
    </location>
    <ligand>
        <name>GTP</name>
        <dbReference type="ChEBI" id="CHEBI:37565"/>
    </ligand>
</feature>
<feature type="binding site" evidence="6">
    <location>
        <begin position="211"/>
        <end position="218"/>
    </location>
    <ligand>
        <name>GTP</name>
        <dbReference type="ChEBI" id="CHEBI:37565"/>
    </ligand>
</feature>
<dbReference type="Pfam" id="PF01926">
    <property type="entry name" value="MMR_HSR1"/>
    <property type="match status" value="1"/>
</dbReference>
<evidence type="ECO:0000256" key="1">
    <source>
        <dbReference type="ARBA" id="ARBA00022723"/>
    </source>
</evidence>
<dbReference type="Gene3D" id="3.40.50.300">
    <property type="entry name" value="P-loop containing nucleotide triphosphate hydrolases"/>
    <property type="match status" value="1"/>
</dbReference>
<reference evidence="10 11" key="1">
    <citation type="journal article" date="2011" name="J. Bacteriol.">
        <title>Genome sequence of the verrucomicrobium Opitutus terrae PB90-1, an abundant inhabitant of rice paddy soil ecosystems.</title>
        <authorList>
            <person name="van Passel M.W."/>
            <person name="Kant R."/>
            <person name="Palva A."/>
            <person name="Copeland A."/>
            <person name="Lucas S."/>
            <person name="Lapidus A."/>
            <person name="Glavina del Rio T."/>
            <person name="Pitluck S."/>
            <person name="Goltsman E."/>
            <person name="Clum A."/>
            <person name="Sun H."/>
            <person name="Schmutz J."/>
            <person name="Larimer F.W."/>
            <person name="Land M.L."/>
            <person name="Hauser L."/>
            <person name="Kyrpides N."/>
            <person name="Mikhailova N."/>
            <person name="Richardson P.P."/>
            <person name="Janssen P.H."/>
            <person name="de Vos W.M."/>
            <person name="Smidt H."/>
        </authorList>
    </citation>
    <scope>NUCLEOTIDE SEQUENCE [LARGE SCALE GENOMIC DNA]</scope>
    <source>
        <strain evidence="11">DSM 11246 / JCM 15787 / PB90-1</strain>
    </source>
</reference>
<protein>
    <recommendedName>
        <fullName evidence="5">GTPase HflX</fullName>
    </recommendedName>
    <alternativeName>
        <fullName evidence="5">GTP-binding protein HflX</fullName>
    </alternativeName>
</protein>
<dbReference type="AlphaFoldDB" id="B2A049"/>
<feature type="binding site" evidence="6">
    <location>
        <begin position="324"/>
        <end position="327"/>
    </location>
    <ligand>
        <name>GTP</name>
        <dbReference type="ChEBI" id="CHEBI:37565"/>
    </ligand>
</feature>
<evidence type="ECO:0000256" key="8">
    <source>
        <dbReference type="SAM" id="Coils"/>
    </source>
</evidence>
<dbReference type="InterPro" id="IPR006073">
    <property type="entry name" value="GTP-bd"/>
</dbReference>
<keyword evidence="3 7" id="KW-0460">Magnesium</keyword>
<feature type="coiled-coil region" evidence="8">
    <location>
        <begin position="164"/>
        <end position="191"/>
    </location>
</feature>
<dbReference type="HOGENOM" id="CLU_019597_1_0_0"/>
<dbReference type="eggNOG" id="COG2262">
    <property type="taxonomic scope" value="Bacteria"/>
</dbReference>
<dbReference type="SUPFAM" id="SSF52540">
    <property type="entry name" value="P-loop containing nucleoside triphosphate hydrolases"/>
    <property type="match status" value="1"/>
</dbReference>
<dbReference type="Pfam" id="PF13167">
    <property type="entry name" value="GTP-bdg_N"/>
    <property type="match status" value="1"/>
</dbReference>
<comment type="similarity">
    <text evidence="5">Belongs to the TRAFAC class OBG-HflX-like GTPase superfamily. HflX GTPase family.</text>
</comment>
<comment type="subcellular location">
    <subcellularLocation>
        <location evidence="5">Cytoplasm</location>
    </subcellularLocation>
    <text evidence="5">May associate with membranes.</text>
</comment>
<dbReference type="OrthoDB" id="9812272at2"/>
<dbReference type="Pfam" id="PF16360">
    <property type="entry name" value="GTP-bdg_M"/>
    <property type="match status" value="1"/>
</dbReference>
<dbReference type="GO" id="GO:0005737">
    <property type="term" value="C:cytoplasm"/>
    <property type="evidence" value="ECO:0007669"/>
    <property type="project" value="UniProtKB-SubCell"/>
</dbReference>
<organism evidence="10 11">
    <name type="scientific">Opitutus terrae (strain DSM 11246 / JCM 15787 / PB90-1)</name>
    <dbReference type="NCBI Taxonomy" id="452637"/>
    <lineage>
        <taxon>Bacteria</taxon>
        <taxon>Pseudomonadati</taxon>
        <taxon>Verrucomicrobiota</taxon>
        <taxon>Opitutia</taxon>
        <taxon>Opitutales</taxon>
        <taxon>Opitutaceae</taxon>
        <taxon>Opitutus</taxon>
    </lineage>
</organism>
<name>B2A049_OPITP</name>
<dbReference type="Gene3D" id="3.40.50.11060">
    <property type="entry name" value="GTPase HflX, N-terminal domain"/>
    <property type="match status" value="1"/>
</dbReference>
<dbReference type="Gene3D" id="6.10.250.2860">
    <property type="match status" value="1"/>
</dbReference>
<dbReference type="STRING" id="452637.Oter_4111"/>
<dbReference type="NCBIfam" id="TIGR03156">
    <property type="entry name" value="GTP_HflX"/>
    <property type="match status" value="1"/>
</dbReference>
<dbReference type="PRINTS" id="PR00326">
    <property type="entry name" value="GTP1OBG"/>
</dbReference>
<dbReference type="CDD" id="cd01878">
    <property type="entry name" value="HflX"/>
    <property type="match status" value="1"/>
</dbReference>
<keyword evidence="11" id="KW-1185">Reference proteome</keyword>
<proteinExistence type="inferred from homology"/>
<dbReference type="InterPro" id="IPR030394">
    <property type="entry name" value="G_HFLX_dom"/>
</dbReference>
<dbReference type="InterPro" id="IPR027417">
    <property type="entry name" value="P-loop_NTPase"/>
</dbReference>
<dbReference type="InterPro" id="IPR025121">
    <property type="entry name" value="GTPase_HflX_N"/>
</dbReference>
<feature type="binding site" evidence="6">
    <location>
        <begin position="258"/>
        <end position="261"/>
    </location>
    <ligand>
        <name>GTP</name>
        <dbReference type="ChEBI" id="CHEBI:37565"/>
    </ligand>
</feature>
<feature type="binding site" evidence="7">
    <location>
        <position position="238"/>
    </location>
    <ligand>
        <name>Mg(2+)</name>
        <dbReference type="ChEBI" id="CHEBI:18420"/>
    </ligand>
</feature>
<evidence type="ECO:0000256" key="3">
    <source>
        <dbReference type="ARBA" id="ARBA00022842"/>
    </source>
</evidence>
<dbReference type="GO" id="GO:0003924">
    <property type="term" value="F:GTPase activity"/>
    <property type="evidence" value="ECO:0007669"/>
    <property type="project" value="UniProtKB-UniRule"/>
</dbReference>
<dbReference type="GO" id="GO:0043022">
    <property type="term" value="F:ribosome binding"/>
    <property type="evidence" value="ECO:0007669"/>
    <property type="project" value="TreeGrafter"/>
</dbReference>
<keyword evidence="1 7" id="KW-0479">Metal-binding</keyword>
<dbReference type="PANTHER" id="PTHR10229">
    <property type="entry name" value="GTP-BINDING PROTEIN HFLX"/>
    <property type="match status" value="1"/>
</dbReference>
<keyword evidence="2 5" id="KW-0547">Nucleotide-binding</keyword>
<evidence type="ECO:0000256" key="4">
    <source>
        <dbReference type="ARBA" id="ARBA00023134"/>
    </source>
</evidence>
<evidence type="ECO:0000256" key="6">
    <source>
        <dbReference type="PIRSR" id="PIRSR006809-1"/>
    </source>
</evidence>
<keyword evidence="4 5" id="KW-0342">GTP-binding</keyword>
<evidence type="ECO:0000256" key="5">
    <source>
        <dbReference type="HAMAP-Rule" id="MF_00900"/>
    </source>
</evidence>
<evidence type="ECO:0000256" key="2">
    <source>
        <dbReference type="ARBA" id="ARBA00022741"/>
    </source>
</evidence>
<evidence type="ECO:0000313" key="11">
    <source>
        <dbReference type="Proteomes" id="UP000007013"/>
    </source>
</evidence>
<dbReference type="InterPro" id="IPR016496">
    <property type="entry name" value="GTPase_HflX"/>
</dbReference>
<dbReference type="GO" id="GO:0005525">
    <property type="term" value="F:GTP binding"/>
    <property type="evidence" value="ECO:0007669"/>
    <property type="project" value="UniProtKB-UniRule"/>
</dbReference>
<dbReference type="PIRSF" id="PIRSF006809">
    <property type="entry name" value="GTP-binding_hflX_prd"/>
    <property type="match status" value="1"/>
</dbReference>